<keyword evidence="2" id="KW-1185">Reference proteome</keyword>
<dbReference type="Proteomes" id="UP000224460">
    <property type="component" value="Unassembled WGS sequence"/>
</dbReference>
<gene>
    <name evidence="1" type="ORF">CS063_14535</name>
</gene>
<proteinExistence type="predicted"/>
<accession>A0AC61DAL7</accession>
<name>A0AC61DAL7_9FIRM</name>
<reference evidence="1" key="1">
    <citation type="submission" date="2017-10" db="EMBL/GenBank/DDBJ databases">
        <title>Genome sequence of cellulolytic Lachnospiraceae bacterium XHS1971 isolated from hotspring sediment.</title>
        <authorList>
            <person name="Vasudevan G."/>
            <person name="Joshi A.J."/>
            <person name="Hivarkar S."/>
            <person name="Lanjekar V.B."/>
            <person name="Dhakephalkar P.K."/>
            <person name="Dagar S."/>
        </authorList>
    </citation>
    <scope>NUCLEOTIDE SEQUENCE</scope>
    <source>
        <strain evidence="1">XHS1971</strain>
    </source>
</reference>
<dbReference type="EMBL" id="PEDL01000020">
    <property type="protein sequence ID" value="PHV69711.1"/>
    <property type="molecule type" value="Genomic_DNA"/>
</dbReference>
<protein>
    <submittedName>
        <fullName evidence="1">Uncharacterized protein</fullName>
    </submittedName>
</protein>
<evidence type="ECO:0000313" key="2">
    <source>
        <dbReference type="Proteomes" id="UP000224460"/>
    </source>
</evidence>
<comment type="caution">
    <text evidence="1">The sequence shown here is derived from an EMBL/GenBank/DDBJ whole genome shotgun (WGS) entry which is preliminary data.</text>
</comment>
<organism evidence="1 2">
    <name type="scientific">Sporanaerobium hydrogeniformans</name>
    <dbReference type="NCBI Taxonomy" id="3072179"/>
    <lineage>
        <taxon>Bacteria</taxon>
        <taxon>Bacillati</taxon>
        <taxon>Bacillota</taxon>
        <taxon>Clostridia</taxon>
        <taxon>Lachnospirales</taxon>
        <taxon>Lachnospiraceae</taxon>
        <taxon>Sporanaerobium</taxon>
    </lineage>
</organism>
<evidence type="ECO:0000313" key="1">
    <source>
        <dbReference type="EMBL" id="PHV69711.1"/>
    </source>
</evidence>
<sequence>MSMGRKIYQNILCRIVLISSCLFISQGTVAKTIEPGNPVGSYDRESIRLEDGTTRNVVEGQPVLFINGTCVAEDEVIIRNGRALVPLRVISEVLGYDVSWDQPTQTVHISQGDKQIILTINQKEAMINNQVTQLDQMPILYKERTYVPIRFIGENFDAHITYGKPLKEPFTYYYNTQMPITPTNTLIRAFPNILVDTKMSDETISKEEALKKTKEVCYTGLIHFAEKMRANLESSGEESNRFDEEFKGIEKEIERMMYLGEVSRYYQFTIGAYDILFDKYNGNLFFVMYSSGIKVKKVDVNDPYLFLSVFIVG</sequence>